<proteinExistence type="predicted"/>
<keyword evidence="2" id="KW-1185">Reference proteome</keyword>
<reference evidence="1" key="1">
    <citation type="submission" date="2025-08" db="UniProtKB">
        <authorList>
            <consortium name="Ensembl"/>
        </authorList>
    </citation>
    <scope>IDENTIFICATION</scope>
</reference>
<dbReference type="Proteomes" id="UP000694422">
    <property type="component" value="Unplaced"/>
</dbReference>
<organism evidence="1 2">
    <name type="scientific">Spermophilus dauricus</name>
    <name type="common">Daurian ground squirrel</name>
    <dbReference type="NCBI Taxonomy" id="99837"/>
    <lineage>
        <taxon>Eukaryota</taxon>
        <taxon>Metazoa</taxon>
        <taxon>Chordata</taxon>
        <taxon>Craniata</taxon>
        <taxon>Vertebrata</taxon>
        <taxon>Euteleostomi</taxon>
        <taxon>Mammalia</taxon>
        <taxon>Eutheria</taxon>
        <taxon>Euarchontoglires</taxon>
        <taxon>Glires</taxon>
        <taxon>Rodentia</taxon>
        <taxon>Sciuromorpha</taxon>
        <taxon>Sciuridae</taxon>
        <taxon>Xerinae</taxon>
        <taxon>Marmotini</taxon>
        <taxon>Spermophilus</taxon>
    </lineage>
</organism>
<evidence type="ECO:0000313" key="1">
    <source>
        <dbReference type="Ensembl" id="ENSSDAP00000011657.1"/>
    </source>
</evidence>
<name>A0A8C9PQA8_SPEDA</name>
<reference evidence="1" key="2">
    <citation type="submission" date="2025-09" db="UniProtKB">
        <authorList>
            <consortium name="Ensembl"/>
        </authorList>
    </citation>
    <scope>IDENTIFICATION</scope>
</reference>
<dbReference type="AlphaFoldDB" id="A0A8C9PQA8"/>
<protein>
    <submittedName>
        <fullName evidence="1">Uncharacterized protein</fullName>
    </submittedName>
</protein>
<dbReference type="Ensembl" id="ENSSDAT00000013196.1">
    <property type="protein sequence ID" value="ENSSDAP00000011657.1"/>
    <property type="gene ID" value="ENSSDAG00000010531.1"/>
</dbReference>
<evidence type="ECO:0000313" key="2">
    <source>
        <dbReference type="Proteomes" id="UP000694422"/>
    </source>
</evidence>
<accession>A0A8C9PQA8</accession>
<sequence>LSTSSPKTGPMLAVLLMSCATGSTKTCGREASSSVLLASSGVTSSSILVTHSVSMPTTSPSAGPLMTPSHSRIWSLQAALEPASERPSCCVLHTEMVWWPTPPCSGPACSEHQRPRGVADSCRNLLGLTPHGGSCSLWLVSDPRVLNINPFFGFCDTRD</sequence>